<dbReference type="EC" id="3.2.1.52" evidence="3"/>
<dbReference type="Pfam" id="PF14845">
    <property type="entry name" value="Glycohydro_20b2"/>
    <property type="match status" value="1"/>
</dbReference>
<dbReference type="GO" id="GO:0005975">
    <property type="term" value="P:carbohydrate metabolic process"/>
    <property type="evidence" value="ECO:0007669"/>
    <property type="project" value="InterPro"/>
</dbReference>
<dbReference type="WBParaSite" id="TREG1_108150.1">
    <property type="protein sequence ID" value="TREG1_108150.1"/>
    <property type="gene ID" value="TREG1_108150"/>
</dbReference>
<feature type="domain" description="Glycoside hydrolase family 20 catalytic" evidence="8">
    <location>
        <begin position="72"/>
        <end position="394"/>
    </location>
</feature>
<dbReference type="SUPFAM" id="SSF55545">
    <property type="entry name" value="beta-N-acetylhexosaminidase-like domain"/>
    <property type="match status" value="1"/>
</dbReference>
<evidence type="ECO:0000256" key="5">
    <source>
        <dbReference type="ARBA" id="ARBA00022801"/>
    </source>
</evidence>
<keyword evidence="4" id="KW-0732">Signal</keyword>
<dbReference type="PANTHER" id="PTHR22600:SF21">
    <property type="entry name" value="BETA-HEXOSAMINIDASE A"/>
    <property type="match status" value="1"/>
</dbReference>
<dbReference type="Proteomes" id="UP000050795">
    <property type="component" value="Unassembled WGS sequence"/>
</dbReference>
<dbReference type="PIRSF" id="PIRSF001093">
    <property type="entry name" value="B-hxosamndse_ab_euk"/>
    <property type="match status" value="1"/>
</dbReference>
<evidence type="ECO:0000313" key="10">
    <source>
        <dbReference type="Proteomes" id="UP000050795"/>
    </source>
</evidence>
<comment type="catalytic activity">
    <reaction evidence="1">
        <text>Hydrolysis of terminal non-reducing N-acetyl-D-hexosamine residues in N-acetyl-beta-D-hexosaminides.</text>
        <dbReference type="EC" id="3.2.1.52"/>
    </reaction>
</comment>
<evidence type="ECO:0000256" key="7">
    <source>
        <dbReference type="ARBA" id="ARBA00023295"/>
    </source>
</evidence>
<evidence type="ECO:0000256" key="1">
    <source>
        <dbReference type="ARBA" id="ARBA00001231"/>
    </source>
</evidence>
<evidence type="ECO:0000259" key="9">
    <source>
        <dbReference type="Pfam" id="PF14845"/>
    </source>
</evidence>
<dbReference type="Gene3D" id="3.30.379.10">
    <property type="entry name" value="Chitobiase/beta-hexosaminidase domain 2-like"/>
    <property type="match status" value="1"/>
</dbReference>
<dbReference type="PRINTS" id="PR00738">
    <property type="entry name" value="GLHYDRLASE20"/>
</dbReference>
<accession>A0AA85INC0</accession>
<feature type="domain" description="Beta-hexosaminidase eukaryotic type N-terminal" evidence="9">
    <location>
        <begin position="17"/>
        <end position="50"/>
    </location>
</feature>
<dbReference type="Gene3D" id="3.20.20.80">
    <property type="entry name" value="Glycosidases"/>
    <property type="match status" value="1"/>
</dbReference>
<evidence type="ECO:0000256" key="2">
    <source>
        <dbReference type="ARBA" id="ARBA00006285"/>
    </source>
</evidence>
<dbReference type="Pfam" id="PF00728">
    <property type="entry name" value="Glyco_hydro_20"/>
    <property type="match status" value="1"/>
</dbReference>
<dbReference type="InterPro" id="IPR029019">
    <property type="entry name" value="HEX_eukaryotic_N"/>
</dbReference>
<keyword evidence="7" id="KW-0326">Glycosidase</keyword>
<dbReference type="FunFam" id="3.20.20.80:FF:000063">
    <property type="entry name" value="Beta-hexosaminidase"/>
    <property type="match status" value="1"/>
</dbReference>
<protein>
    <recommendedName>
        <fullName evidence="3">beta-N-acetylhexosaminidase</fullName>
        <ecNumber evidence="3">3.2.1.52</ecNumber>
    </recommendedName>
</protein>
<dbReference type="GO" id="GO:0004563">
    <property type="term" value="F:beta-N-acetylhexosaminidase activity"/>
    <property type="evidence" value="ECO:0007669"/>
    <property type="project" value="UniProtKB-EC"/>
</dbReference>
<dbReference type="InterPro" id="IPR015883">
    <property type="entry name" value="Glyco_hydro_20_cat"/>
</dbReference>
<reference evidence="11" key="2">
    <citation type="submission" date="2023-11" db="UniProtKB">
        <authorList>
            <consortium name="WormBaseParasite"/>
        </authorList>
    </citation>
    <scope>IDENTIFICATION</scope>
</reference>
<evidence type="ECO:0000313" key="11">
    <source>
        <dbReference type="WBParaSite" id="TREG1_108150.1"/>
    </source>
</evidence>
<evidence type="ECO:0000256" key="3">
    <source>
        <dbReference type="ARBA" id="ARBA00012663"/>
    </source>
</evidence>
<dbReference type="InterPro" id="IPR029018">
    <property type="entry name" value="Hex-like_dom2"/>
</dbReference>
<dbReference type="InterPro" id="IPR025705">
    <property type="entry name" value="Beta_hexosaminidase_sua/sub"/>
</dbReference>
<dbReference type="PANTHER" id="PTHR22600">
    <property type="entry name" value="BETA-HEXOSAMINIDASE"/>
    <property type="match status" value="1"/>
</dbReference>
<dbReference type="GO" id="GO:0006689">
    <property type="term" value="P:ganglioside catabolic process"/>
    <property type="evidence" value="ECO:0007669"/>
    <property type="project" value="TreeGrafter"/>
</dbReference>
<organism evidence="10 11">
    <name type="scientific">Trichobilharzia regenti</name>
    <name type="common">Nasal bird schistosome</name>
    <dbReference type="NCBI Taxonomy" id="157069"/>
    <lineage>
        <taxon>Eukaryota</taxon>
        <taxon>Metazoa</taxon>
        <taxon>Spiralia</taxon>
        <taxon>Lophotrochozoa</taxon>
        <taxon>Platyhelminthes</taxon>
        <taxon>Trematoda</taxon>
        <taxon>Digenea</taxon>
        <taxon>Strigeidida</taxon>
        <taxon>Schistosomatoidea</taxon>
        <taxon>Schistosomatidae</taxon>
        <taxon>Trichobilharzia</taxon>
    </lineage>
</organism>
<dbReference type="GO" id="GO:0030203">
    <property type="term" value="P:glycosaminoglycan metabolic process"/>
    <property type="evidence" value="ECO:0007669"/>
    <property type="project" value="TreeGrafter"/>
</dbReference>
<comment type="similarity">
    <text evidence="2">Belongs to the glycosyl hydrolase 20 family.</text>
</comment>
<sequence length="436" mass="49710">MDGCDENADKLWPSDVMNESYNVNIEDTEISISSKEIWGALRALETVLQMVYRGEFGGNIIFKGSVEDEPLFSHRGMLLDTGRNFMPVETLRKMIDIMAMVKMNVLHWHITDDPSFPFVSTTYPELSDKGAYHPQMYTYDEIEVSDLLEFARLRGVRIIPEFDTPAHTLSWGKAYPDLLTKCYQDSKPNGQLGPMNLANDSTFDFLKNLFTEVTSRFHDNYIHLGGNGIDVTCWISNPEIVEFMQKMGFSGNSSQLVNYYASKVVKIVKSVADRNPSITPILYRDVLDHGYQGDENTVIHVWESIAWKGFTKEATGKKFNVIVTGDWNLNNLHNEYEWTKYYEQDIREFGGTDEEASLVIGGEATLWGTRVDETDVITLAWPRGAAVAERLWSKNPETIEEFSQRIGELRCRMLYNNIEAHPVNGPGFCPTKIIRT</sequence>
<dbReference type="GO" id="GO:0005764">
    <property type="term" value="C:lysosome"/>
    <property type="evidence" value="ECO:0007669"/>
    <property type="project" value="TreeGrafter"/>
</dbReference>
<name>A0AA85INC0_TRIRE</name>
<keyword evidence="6" id="KW-0325">Glycoprotein</keyword>
<dbReference type="GO" id="GO:0016020">
    <property type="term" value="C:membrane"/>
    <property type="evidence" value="ECO:0007669"/>
    <property type="project" value="TreeGrafter"/>
</dbReference>
<evidence type="ECO:0000256" key="6">
    <source>
        <dbReference type="ARBA" id="ARBA00023180"/>
    </source>
</evidence>
<keyword evidence="10" id="KW-1185">Reference proteome</keyword>
<dbReference type="InterPro" id="IPR017853">
    <property type="entry name" value="GH"/>
</dbReference>
<dbReference type="SUPFAM" id="SSF51445">
    <property type="entry name" value="(Trans)glycosidases"/>
    <property type="match status" value="1"/>
</dbReference>
<keyword evidence="5" id="KW-0378">Hydrolase</keyword>
<reference evidence="10" key="1">
    <citation type="submission" date="2022-06" db="EMBL/GenBank/DDBJ databases">
        <authorList>
            <person name="Berger JAMES D."/>
            <person name="Berger JAMES D."/>
        </authorList>
    </citation>
    <scope>NUCLEOTIDE SEQUENCE [LARGE SCALE GENOMIC DNA]</scope>
</reference>
<evidence type="ECO:0000256" key="4">
    <source>
        <dbReference type="ARBA" id="ARBA00022729"/>
    </source>
</evidence>
<evidence type="ECO:0000259" key="8">
    <source>
        <dbReference type="Pfam" id="PF00728"/>
    </source>
</evidence>
<proteinExistence type="inferred from homology"/>
<dbReference type="AlphaFoldDB" id="A0AA85INC0"/>